<protein>
    <recommendedName>
        <fullName evidence="1">non-specific serine/threonine protein kinase</fullName>
        <ecNumber evidence="1">2.7.11.1</ecNumber>
    </recommendedName>
</protein>
<keyword evidence="2 9" id="KW-0723">Serine/threonine-protein kinase</keyword>
<dbReference type="Pfam" id="PF00069">
    <property type="entry name" value="Pkinase"/>
    <property type="match status" value="1"/>
</dbReference>
<evidence type="ECO:0000256" key="4">
    <source>
        <dbReference type="ARBA" id="ARBA00022741"/>
    </source>
</evidence>
<proteinExistence type="predicted"/>
<keyword evidence="6 7" id="KW-0067">ATP-binding</keyword>
<dbReference type="RefSeq" id="WP_203722765.1">
    <property type="nucleotide sequence ID" value="NZ_JAAGMA010000802.1"/>
</dbReference>
<dbReference type="EC" id="2.7.11.1" evidence="1"/>
<evidence type="ECO:0000259" key="8">
    <source>
        <dbReference type="PROSITE" id="PS50011"/>
    </source>
</evidence>
<dbReference type="InterPro" id="IPR017441">
    <property type="entry name" value="Protein_kinase_ATP_BS"/>
</dbReference>
<dbReference type="PROSITE" id="PS50011">
    <property type="entry name" value="PROTEIN_KINASE_DOM"/>
    <property type="match status" value="1"/>
</dbReference>
<dbReference type="InterPro" id="IPR008271">
    <property type="entry name" value="Ser/Thr_kinase_AS"/>
</dbReference>
<sequence>MHERRTVGKRYELRSTLGRGGMGLVLLARDNTLDRDVAVKLIRRDRLEDHSNAEQIVARFQREAQIGARFASSGLARVYDAGLDETTGDAYIVMELVQGTSLAKAMKSPRRPTDQWIACLMTHLSITVRELHRFSVIHRDIKPANVTLCVDGRTVLLDLGLARDLGTTGPGITKERQALGTAAYMSPEQIKGATVGVRTDVYALGVLLHELIAGARPFVGEPIYLLYAHVYEEPPSLRELRPEADPRLCGLAAAMLAKRADSRPSMEEVLDRLAELLPPSGFGHVENPDFPPLIEPVRLLMPEAVPIGAPQPVVPGDGVAGKVRAADALYDAGRALEAFAQYEALVLELVHRLDHPALHCRIRAAQCLAARGENEAALKRFRDVRNALQPVRGDSDSVVLEVRRHLALQLLAVERLDEAAAELSGLYGDLVRIHGSAAATTAEVREALITLRRRLRHRRPG</sequence>
<evidence type="ECO:0000313" key="10">
    <source>
        <dbReference type="Proteomes" id="UP000470446"/>
    </source>
</evidence>
<evidence type="ECO:0000256" key="3">
    <source>
        <dbReference type="ARBA" id="ARBA00022679"/>
    </source>
</evidence>
<evidence type="ECO:0000256" key="7">
    <source>
        <dbReference type="PROSITE-ProRule" id="PRU10141"/>
    </source>
</evidence>
<dbReference type="Gene3D" id="1.10.510.10">
    <property type="entry name" value="Transferase(Phosphotransferase) domain 1"/>
    <property type="match status" value="1"/>
</dbReference>
<evidence type="ECO:0000313" key="9">
    <source>
        <dbReference type="EMBL" id="NEB12997.1"/>
    </source>
</evidence>
<dbReference type="InterPro" id="IPR000719">
    <property type="entry name" value="Prot_kinase_dom"/>
</dbReference>
<gene>
    <name evidence="9" type="ORF">G3I32_29900</name>
</gene>
<keyword evidence="4 7" id="KW-0547">Nucleotide-binding</keyword>
<dbReference type="EMBL" id="JAAGMA010000802">
    <property type="protein sequence ID" value="NEB12997.1"/>
    <property type="molecule type" value="Genomic_DNA"/>
</dbReference>
<dbReference type="PANTHER" id="PTHR43289:SF6">
    <property type="entry name" value="SERINE_THREONINE-PROTEIN KINASE NEKL-3"/>
    <property type="match status" value="1"/>
</dbReference>
<organism evidence="9 10">
    <name type="scientific">Streptomyces coelicoflavus</name>
    <dbReference type="NCBI Taxonomy" id="285562"/>
    <lineage>
        <taxon>Bacteria</taxon>
        <taxon>Bacillati</taxon>
        <taxon>Actinomycetota</taxon>
        <taxon>Actinomycetes</taxon>
        <taxon>Kitasatosporales</taxon>
        <taxon>Streptomycetaceae</taxon>
        <taxon>Streptomyces</taxon>
    </lineage>
</organism>
<dbReference type="InterPro" id="IPR011009">
    <property type="entry name" value="Kinase-like_dom_sf"/>
</dbReference>
<evidence type="ECO:0000256" key="5">
    <source>
        <dbReference type="ARBA" id="ARBA00022777"/>
    </source>
</evidence>
<dbReference type="CDD" id="cd14014">
    <property type="entry name" value="STKc_PknB_like"/>
    <property type="match status" value="1"/>
</dbReference>
<reference evidence="9 10" key="1">
    <citation type="submission" date="2020-01" db="EMBL/GenBank/DDBJ databases">
        <title>Insect and environment-associated Actinomycetes.</title>
        <authorList>
            <person name="Currrie C."/>
            <person name="Chevrette M."/>
            <person name="Carlson C."/>
            <person name="Stubbendieck R."/>
            <person name="Wendt-Pienkowski E."/>
        </authorList>
    </citation>
    <scope>NUCLEOTIDE SEQUENCE [LARGE SCALE GENOMIC DNA]</scope>
    <source>
        <strain evidence="9 10">SID14163</strain>
    </source>
</reference>
<feature type="binding site" evidence="7">
    <location>
        <position position="40"/>
    </location>
    <ligand>
        <name>ATP</name>
        <dbReference type="ChEBI" id="CHEBI:30616"/>
    </ligand>
</feature>
<keyword evidence="5 9" id="KW-0418">Kinase</keyword>
<dbReference type="Proteomes" id="UP000470446">
    <property type="component" value="Unassembled WGS sequence"/>
</dbReference>
<comment type="caution">
    <text evidence="9">The sequence shown here is derived from an EMBL/GenBank/DDBJ whole genome shotgun (WGS) entry which is preliminary data.</text>
</comment>
<dbReference type="Gene3D" id="3.30.200.20">
    <property type="entry name" value="Phosphorylase Kinase, domain 1"/>
    <property type="match status" value="1"/>
</dbReference>
<evidence type="ECO:0000256" key="6">
    <source>
        <dbReference type="ARBA" id="ARBA00022840"/>
    </source>
</evidence>
<dbReference type="PANTHER" id="PTHR43289">
    <property type="entry name" value="MITOGEN-ACTIVATED PROTEIN KINASE KINASE KINASE 20-RELATED"/>
    <property type="match status" value="1"/>
</dbReference>
<evidence type="ECO:0000256" key="1">
    <source>
        <dbReference type="ARBA" id="ARBA00012513"/>
    </source>
</evidence>
<keyword evidence="3" id="KW-0808">Transferase</keyword>
<dbReference type="PROSITE" id="PS00108">
    <property type="entry name" value="PROTEIN_KINASE_ST"/>
    <property type="match status" value="1"/>
</dbReference>
<dbReference type="GO" id="GO:0005524">
    <property type="term" value="F:ATP binding"/>
    <property type="evidence" value="ECO:0007669"/>
    <property type="project" value="UniProtKB-UniRule"/>
</dbReference>
<accession>A0A7K3PT38</accession>
<dbReference type="PROSITE" id="PS00107">
    <property type="entry name" value="PROTEIN_KINASE_ATP"/>
    <property type="match status" value="1"/>
</dbReference>
<name>A0A7K3PT38_9ACTN</name>
<dbReference type="SUPFAM" id="SSF56112">
    <property type="entry name" value="Protein kinase-like (PK-like)"/>
    <property type="match status" value="1"/>
</dbReference>
<dbReference type="GO" id="GO:0004674">
    <property type="term" value="F:protein serine/threonine kinase activity"/>
    <property type="evidence" value="ECO:0007669"/>
    <property type="project" value="UniProtKB-KW"/>
</dbReference>
<dbReference type="SMART" id="SM00220">
    <property type="entry name" value="S_TKc"/>
    <property type="match status" value="1"/>
</dbReference>
<dbReference type="AlphaFoldDB" id="A0A7K3PT38"/>
<feature type="domain" description="Protein kinase" evidence="8">
    <location>
        <begin position="11"/>
        <end position="277"/>
    </location>
</feature>
<evidence type="ECO:0000256" key="2">
    <source>
        <dbReference type="ARBA" id="ARBA00022527"/>
    </source>
</evidence>